<dbReference type="RefSeq" id="WP_208338951.1">
    <property type="nucleotide sequence ID" value="NZ_CAWQFN010000472.1"/>
</dbReference>
<organism evidence="1 2">
    <name type="scientific">Aetokthonos hydrillicola Thurmond2011</name>
    <dbReference type="NCBI Taxonomy" id="2712845"/>
    <lineage>
        <taxon>Bacteria</taxon>
        <taxon>Bacillati</taxon>
        <taxon>Cyanobacteriota</taxon>
        <taxon>Cyanophyceae</taxon>
        <taxon>Nostocales</taxon>
        <taxon>Hapalosiphonaceae</taxon>
        <taxon>Aetokthonos</taxon>
    </lineage>
</organism>
<proteinExistence type="predicted"/>
<gene>
    <name evidence="1" type="ORF">G7B40_010180</name>
</gene>
<dbReference type="EMBL" id="JAALHA020000003">
    <property type="protein sequence ID" value="MDR9894932.1"/>
    <property type="molecule type" value="Genomic_DNA"/>
</dbReference>
<dbReference type="AlphaFoldDB" id="A0AAP5M8Q1"/>
<comment type="caution">
    <text evidence="1">The sequence shown here is derived from an EMBL/GenBank/DDBJ whole genome shotgun (WGS) entry which is preliminary data.</text>
</comment>
<accession>A0AAP5M8Q1</accession>
<keyword evidence="2" id="KW-1185">Reference proteome</keyword>
<dbReference type="Pfam" id="PF11300">
    <property type="entry name" value="DUF3102"/>
    <property type="match status" value="1"/>
</dbReference>
<protein>
    <submittedName>
        <fullName evidence="1">DUF3102 domain-containing protein</fullName>
    </submittedName>
</protein>
<reference evidence="2" key="1">
    <citation type="journal article" date="2021" name="Science">
        <title>Hunting the eagle killer: A cyanobacterial neurotoxin causes vacuolar myelinopathy.</title>
        <authorList>
            <person name="Breinlinger S."/>
            <person name="Phillips T.J."/>
            <person name="Haram B.N."/>
            <person name="Mares J."/>
            <person name="Martinez Yerena J.A."/>
            <person name="Hrouzek P."/>
            <person name="Sobotka R."/>
            <person name="Henderson W.M."/>
            <person name="Schmieder P."/>
            <person name="Williams S.M."/>
            <person name="Lauderdale J.D."/>
            <person name="Wilde H.D."/>
            <person name="Gerrin W."/>
            <person name="Kust A."/>
            <person name="Washington J.W."/>
            <person name="Wagner C."/>
            <person name="Geier B."/>
            <person name="Liebeke M."/>
            <person name="Enke H."/>
            <person name="Niedermeyer T.H.J."/>
            <person name="Wilde S.B."/>
        </authorList>
    </citation>
    <scope>NUCLEOTIDE SEQUENCE [LARGE SCALE GENOMIC DNA]</scope>
    <source>
        <strain evidence="2">Thurmond2011</strain>
    </source>
</reference>
<dbReference type="Proteomes" id="UP000667802">
    <property type="component" value="Unassembled WGS sequence"/>
</dbReference>
<sequence length="295" mass="33065">MGSSKLLSKASDYQFTQPIVDFDYKNFDTETRIVIQQETKEIKSLMRTTIQAIVEIGQKLTHVKTRLGHGNFGNWLNVEFDWSLKTASRFMQVYENFKSDNLTDLNIAISALYLLASPSIGEEVRKEALKRASAGENITYTKAKTIIAEYTKGKNNKKNVLCAGCDAFEVDSEHGSNEVIYKFQNETYEKQDAQLELAKQLVHTQKHQHSSQDLVSNRDSFNNSTIRPVSAIYQATSSQETFDDLLDIETGIKKLTPEQLTLLITNSASNGLSYCQLSAIIIAAQQALNSLDKSA</sequence>
<evidence type="ECO:0000313" key="1">
    <source>
        <dbReference type="EMBL" id="MDR9894932.1"/>
    </source>
</evidence>
<dbReference type="InterPro" id="IPR021451">
    <property type="entry name" value="DUF3102"/>
</dbReference>
<name>A0AAP5M8Q1_9CYAN</name>
<evidence type="ECO:0000313" key="2">
    <source>
        <dbReference type="Proteomes" id="UP000667802"/>
    </source>
</evidence>